<evidence type="ECO:0000313" key="4">
    <source>
        <dbReference type="Proteomes" id="UP000051952"/>
    </source>
</evidence>
<feature type="signal peptide" evidence="2">
    <location>
        <begin position="1"/>
        <end position="16"/>
    </location>
</feature>
<dbReference type="EMBL" id="CYKH01000935">
    <property type="protein sequence ID" value="CUG69605.1"/>
    <property type="molecule type" value="Genomic_DNA"/>
</dbReference>
<reference evidence="4" key="1">
    <citation type="submission" date="2015-09" db="EMBL/GenBank/DDBJ databases">
        <authorList>
            <consortium name="Pathogen Informatics"/>
        </authorList>
    </citation>
    <scope>NUCLEOTIDE SEQUENCE [LARGE SCALE GENOMIC DNA]</scope>
    <source>
        <strain evidence="4">Lake Konstanz</strain>
    </source>
</reference>
<evidence type="ECO:0000256" key="1">
    <source>
        <dbReference type="SAM" id="Phobius"/>
    </source>
</evidence>
<feature type="transmembrane region" description="Helical" evidence="1">
    <location>
        <begin position="33"/>
        <end position="49"/>
    </location>
</feature>
<proteinExistence type="predicted"/>
<keyword evidence="2" id="KW-0732">Signal</keyword>
<keyword evidence="1" id="KW-0472">Membrane</keyword>
<dbReference type="Proteomes" id="UP000051952">
    <property type="component" value="Unassembled WGS sequence"/>
</dbReference>
<evidence type="ECO:0000313" key="3">
    <source>
        <dbReference type="EMBL" id="CUG69605.1"/>
    </source>
</evidence>
<sequence>MTVLLGFFEFVSCVLAMLNLGDAADSVVTAAASLDIAVSIIVMLLQLVLRFNKKRGKSAAELGGAKWKQGTMDHERHGGRRVRIQHACQNDRARATTHRNTMFALKEVQEAKQAFQLESLIILICGPRRKIS</sequence>
<keyword evidence="1" id="KW-1133">Transmembrane helix</keyword>
<feature type="chain" id="PRO_5006621839" evidence="2">
    <location>
        <begin position="17"/>
        <end position="132"/>
    </location>
</feature>
<keyword evidence="1" id="KW-0812">Transmembrane</keyword>
<organism evidence="3 4">
    <name type="scientific">Bodo saltans</name>
    <name type="common">Flagellated protozoan</name>
    <dbReference type="NCBI Taxonomy" id="75058"/>
    <lineage>
        <taxon>Eukaryota</taxon>
        <taxon>Discoba</taxon>
        <taxon>Euglenozoa</taxon>
        <taxon>Kinetoplastea</taxon>
        <taxon>Metakinetoplastina</taxon>
        <taxon>Eubodonida</taxon>
        <taxon>Bodonidae</taxon>
        <taxon>Bodo</taxon>
    </lineage>
</organism>
<dbReference type="AlphaFoldDB" id="A0A0S4J3D0"/>
<name>A0A0S4J3D0_BODSA</name>
<gene>
    <name evidence="3" type="ORF">BSAL_83430</name>
</gene>
<dbReference type="VEuPathDB" id="TriTrypDB:BSAL_83430"/>
<protein>
    <submittedName>
        <fullName evidence="3">GPI-anchored surface protein, putative</fullName>
    </submittedName>
</protein>
<keyword evidence="4" id="KW-1185">Reference proteome</keyword>
<evidence type="ECO:0000256" key="2">
    <source>
        <dbReference type="SAM" id="SignalP"/>
    </source>
</evidence>
<accession>A0A0S4J3D0</accession>